<dbReference type="RefSeq" id="WP_149430572.1">
    <property type="nucleotide sequence ID" value="NZ_VLNY01000005.1"/>
</dbReference>
<dbReference type="AlphaFoldDB" id="A0A5A7S9D7"/>
<evidence type="ECO:0000313" key="2">
    <source>
        <dbReference type="Proteomes" id="UP000322244"/>
    </source>
</evidence>
<sequence length="126" mass="12796">MAVGADAAVSGMRSAIDGGTLRLKKGTAADCAKRCDAMAAGILDQVKTLQRGSILAGFGGFETSAQLQSGFEKKAADAIAHLKEYAAVATRMAENFRAIESGYAAQEGDNVTEIGAAGNTLPSGGR</sequence>
<organism evidence="1 2">
    <name type="scientific">Antrihabitans cavernicola</name>
    <dbReference type="NCBI Taxonomy" id="2495913"/>
    <lineage>
        <taxon>Bacteria</taxon>
        <taxon>Bacillati</taxon>
        <taxon>Actinomycetota</taxon>
        <taxon>Actinomycetes</taxon>
        <taxon>Mycobacteriales</taxon>
        <taxon>Nocardiaceae</taxon>
        <taxon>Antrihabitans</taxon>
    </lineage>
</organism>
<dbReference type="EMBL" id="VLNY01000005">
    <property type="protein sequence ID" value="KAA0022516.1"/>
    <property type="molecule type" value="Genomic_DNA"/>
</dbReference>
<dbReference type="OrthoDB" id="4471562at2"/>
<gene>
    <name evidence="1" type="ORF">FOY51_12495</name>
</gene>
<reference evidence="1 2" key="1">
    <citation type="submission" date="2019-07" db="EMBL/GenBank/DDBJ databases">
        <title>Rhodococcus cavernicolus sp. nov., isolated from a cave.</title>
        <authorList>
            <person name="Lee S.D."/>
        </authorList>
    </citation>
    <scope>NUCLEOTIDE SEQUENCE [LARGE SCALE GENOMIC DNA]</scope>
    <source>
        <strain evidence="1 2">C1-24</strain>
    </source>
</reference>
<protein>
    <submittedName>
        <fullName evidence="1">Uncharacterized protein</fullName>
    </submittedName>
</protein>
<dbReference type="Proteomes" id="UP000322244">
    <property type="component" value="Unassembled WGS sequence"/>
</dbReference>
<evidence type="ECO:0000313" key="1">
    <source>
        <dbReference type="EMBL" id="KAA0022516.1"/>
    </source>
</evidence>
<name>A0A5A7S9D7_9NOCA</name>
<keyword evidence="2" id="KW-1185">Reference proteome</keyword>
<accession>A0A5A7S9D7</accession>
<proteinExistence type="predicted"/>
<comment type="caution">
    <text evidence="1">The sequence shown here is derived from an EMBL/GenBank/DDBJ whole genome shotgun (WGS) entry which is preliminary data.</text>
</comment>